<dbReference type="RefSeq" id="WP_150516576.1">
    <property type="nucleotide sequence ID" value="NZ_BMVX01000001.1"/>
</dbReference>
<evidence type="ECO:0000313" key="2">
    <source>
        <dbReference type="EMBL" id="QEU77479.1"/>
    </source>
</evidence>
<reference evidence="2 3" key="2">
    <citation type="submission" date="2017-09" db="EMBL/GenBank/DDBJ databases">
        <authorList>
            <person name="Lee N."/>
            <person name="Cho B.-K."/>
        </authorList>
    </citation>
    <scope>NUCLEOTIDE SEQUENCE [LARGE SCALE GENOMIC DNA]</scope>
    <source>
        <strain evidence="2 3">ATCC 27467</strain>
    </source>
</reference>
<accession>A0A5P2UGC2</accession>
<reference evidence="1" key="1">
    <citation type="journal article" date="2014" name="Int. J. Syst. Evol. Microbiol.">
        <title>Complete genome sequence of Corynebacterium casei LMG S-19264T (=DSM 44701T), isolated from a smear-ripened cheese.</title>
        <authorList>
            <consortium name="US DOE Joint Genome Institute (JGI-PGF)"/>
            <person name="Walter F."/>
            <person name="Albersmeier A."/>
            <person name="Kalinowski J."/>
            <person name="Ruckert C."/>
        </authorList>
    </citation>
    <scope>NUCLEOTIDE SEQUENCE</scope>
    <source>
        <strain evidence="1">JCM 4834</strain>
    </source>
</reference>
<protein>
    <recommendedName>
        <fullName evidence="4">Biopolymer transporter Tol</fullName>
    </recommendedName>
</protein>
<name>A0A5P2UGC2_9ACTN</name>
<dbReference type="EMBL" id="BMVX01000001">
    <property type="protein sequence ID" value="GGZ47807.1"/>
    <property type="molecule type" value="Genomic_DNA"/>
</dbReference>
<dbReference type="EMBL" id="CP023701">
    <property type="protein sequence ID" value="QEU77479.1"/>
    <property type="molecule type" value="Genomic_DNA"/>
</dbReference>
<evidence type="ECO:0000313" key="3">
    <source>
        <dbReference type="Proteomes" id="UP000326831"/>
    </source>
</evidence>
<evidence type="ECO:0008006" key="4">
    <source>
        <dbReference type="Google" id="ProtNLM"/>
    </source>
</evidence>
<dbReference type="KEGG" id="ssub:CP968_03515"/>
<evidence type="ECO:0000313" key="1">
    <source>
        <dbReference type="EMBL" id="GGZ47807.1"/>
    </source>
</evidence>
<gene>
    <name evidence="2" type="ORF">CP968_03515</name>
    <name evidence="1" type="ORF">GCM10010371_03950</name>
</gene>
<dbReference type="Proteomes" id="UP000326831">
    <property type="component" value="Chromosome"/>
</dbReference>
<proteinExistence type="predicted"/>
<keyword evidence="3" id="KW-1185">Reference proteome</keyword>
<dbReference type="AlphaFoldDB" id="A0A5P2UGC2"/>
<dbReference type="Proteomes" id="UP000634660">
    <property type="component" value="Unassembled WGS sequence"/>
</dbReference>
<sequence length="103" mass="11560">MTSKPGPDTTADGHHVIVHGRRWRATDPAVPADVGERLRGHLMAARRAVAAARRHEDSRAERAARDRVQTAKVALGERGVPWWEQSADERRTRWTRGLHALDT</sequence>
<reference evidence="1" key="3">
    <citation type="submission" date="2020-09" db="EMBL/GenBank/DDBJ databases">
        <authorList>
            <person name="Sun Q."/>
            <person name="Ohkuma M."/>
        </authorList>
    </citation>
    <scope>NUCLEOTIDE SEQUENCE</scope>
    <source>
        <strain evidence="1">JCM 4834</strain>
    </source>
</reference>
<organism evidence="2 3">
    <name type="scientific">Streptomyces subrutilus</name>
    <dbReference type="NCBI Taxonomy" id="36818"/>
    <lineage>
        <taxon>Bacteria</taxon>
        <taxon>Bacillati</taxon>
        <taxon>Actinomycetota</taxon>
        <taxon>Actinomycetes</taxon>
        <taxon>Kitasatosporales</taxon>
        <taxon>Streptomycetaceae</taxon>
        <taxon>Streptomyces</taxon>
    </lineage>
</organism>
<dbReference type="OrthoDB" id="34459at2"/>